<evidence type="ECO:0000313" key="11">
    <source>
        <dbReference type="Proteomes" id="UP000293360"/>
    </source>
</evidence>
<keyword evidence="6" id="KW-0834">Unfolded protein response</keyword>
<feature type="region of interest" description="Disordered" evidence="8">
    <location>
        <begin position="1"/>
        <end position="36"/>
    </location>
</feature>
<evidence type="ECO:0000256" key="4">
    <source>
        <dbReference type="ARBA" id="ARBA00023125"/>
    </source>
</evidence>
<evidence type="ECO:0000256" key="2">
    <source>
        <dbReference type="ARBA" id="ARBA00007163"/>
    </source>
</evidence>
<dbReference type="PANTHER" id="PTHR46714">
    <property type="entry name" value="TRANSCRIPTIONAL ACTIVATOR HAC1"/>
    <property type="match status" value="1"/>
</dbReference>
<protein>
    <recommendedName>
        <fullName evidence="9">BZIP domain-containing protein</fullName>
    </recommendedName>
</protein>
<comment type="subcellular location">
    <subcellularLocation>
        <location evidence="1">Nucleus</location>
    </subcellularLocation>
</comment>
<evidence type="ECO:0000256" key="6">
    <source>
        <dbReference type="ARBA" id="ARBA00023230"/>
    </source>
</evidence>
<keyword evidence="4" id="KW-0238">DNA-binding</keyword>
<feature type="compositionally biased region" description="Polar residues" evidence="8">
    <location>
        <begin position="380"/>
        <end position="393"/>
    </location>
</feature>
<dbReference type="SMART" id="SM00338">
    <property type="entry name" value="BRLZ"/>
    <property type="match status" value="1"/>
</dbReference>
<evidence type="ECO:0000256" key="1">
    <source>
        <dbReference type="ARBA" id="ARBA00004123"/>
    </source>
</evidence>
<evidence type="ECO:0000256" key="3">
    <source>
        <dbReference type="ARBA" id="ARBA00023015"/>
    </source>
</evidence>
<dbReference type="GO" id="GO:0005634">
    <property type="term" value="C:nucleus"/>
    <property type="evidence" value="ECO:0007669"/>
    <property type="project" value="UniProtKB-SubCell"/>
</dbReference>
<feature type="region of interest" description="Disordered" evidence="8">
    <location>
        <begin position="248"/>
        <end position="276"/>
    </location>
</feature>
<dbReference type="GO" id="GO:0003677">
    <property type="term" value="F:DNA binding"/>
    <property type="evidence" value="ECO:0007669"/>
    <property type="project" value="UniProtKB-KW"/>
</dbReference>
<dbReference type="GO" id="GO:0006986">
    <property type="term" value="P:response to unfolded protein"/>
    <property type="evidence" value="ECO:0007669"/>
    <property type="project" value="UniProtKB-KW"/>
</dbReference>
<feature type="compositionally biased region" description="Basic and acidic residues" evidence="8">
    <location>
        <begin position="116"/>
        <end position="130"/>
    </location>
</feature>
<evidence type="ECO:0000313" key="10">
    <source>
        <dbReference type="EMBL" id="RYP06395.1"/>
    </source>
</evidence>
<feature type="compositionally biased region" description="Polar residues" evidence="8">
    <location>
        <begin position="1"/>
        <end position="15"/>
    </location>
</feature>
<feature type="compositionally biased region" description="Basic and acidic residues" evidence="8">
    <location>
        <begin position="139"/>
        <end position="149"/>
    </location>
</feature>
<dbReference type="OrthoDB" id="674948at2759"/>
<dbReference type="AlphaFoldDB" id="A0A4Q4THK6"/>
<evidence type="ECO:0000259" key="9">
    <source>
        <dbReference type="PROSITE" id="PS50217"/>
    </source>
</evidence>
<dbReference type="CDD" id="cd14710">
    <property type="entry name" value="bZIP_HAC1-like"/>
    <property type="match status" value="1"/>
</dbReference>
<gene>
    <name evidence="10" type="ORF">DL764_003187</name>
</gene>
<dbReference type="InterPro" id="IPR044280">
    <property type="entry name" value="Hac1/HY5"/>
</dbReference>
<keyword evidence="7" id="KW-0539">Nucleus</keyword>
<feature type="region of interest" description="Disordered" evidence="8">
    <location>
        <begin position="471"/>
        <end position="502"/>
    </location>
</feature>
<keyword evidence="11" id="KW-1185">Reference proteome</keyword>
<dbReference type="PANTHER" id="PTHR46714:SF6">
    <property type="entry name" value="TRANSCRIPTIONAL ACTIVATOR HAC1"/>
    <property type="match status" value="1"/>
</dbReference>
<reference evidence="10 11" key="1">
    <citation type="submission" date="2018-06" db="EMBL/GenBank/DDBJ databases">
        <title>Complete Genomes of Monosporascus.</title>
        <authorList>
            <person name="Robinson A.J."/>
            <person name="Natvig D.O."/>
        </authorList>
    </citation>
    <scope>NUCLEOTIDE SEQUENCE [LARGE SCALE GENOMIC DNA]</scope>
    <source>
        <strain evidence="10 11">CBS 110550</strain>
    </source>
</reference>
<feature type="compositionally biased region" description="Polar residues" evidence="8">
    <location>
        <begin position="474"/>
        <end position="485"/>
    </location>
</feature>
<dbReference type="InterPro" id="IPR004827">
    <property type="entry name" value="bZIP"/>
</dbReference>
<sequence>MASESSQVSPMTTPSVKFETSPAESFLSTPGEIYPSLFDTSATINPVESVMTPPASTDLVSTPAVPASTPAATPTPDPTAPTTSETTEKKPVKKRKSWGQVLPEPKTNLPPRKRAKTEDEKEQRRVERVLRNRRAAQSSRERKRQEVEALEQRCKQLEAALISRENTVNMLMEEMKKLRRNSRASSPASSAFESFHPSPLTLSQPLFPSSTDEPIHGGSGAMDDFILMPESNNGTLDPASLSPELNPVADNIEHNSSSSTAATSVAPTTAATSSDVTQHPAAVLCDLQSPSAVDRLLGDALVLPASFDLDSWGVENQLSPSADPVNFEYDHLASDSSPQFQEFDFEQFLSSDDSGAAPGATAANSSVAQEPESTFSLFDSENQVSSETFNQQPHPGASLNGCDDGVIATRDSGPEPHRLFLSASSRRRNPCFPQFGTDRPETASYPGRPTGFPFGLPPPYAPFVARPAPPSQYADKSSLNASGLSDPSPAISHCPAGTGRDIPLRNHNRASSTWTQNPARRIFLPRGIPTRVSGSLHTAAVDSKRLPGSWFGKTGGVIGRAGVSSAGARDAPVARGPSRSLETRHRVACNFFYRDNDDSKEPEENSGAPTEKAAGHHGGGESQQQQMMATATERTVIKQCVAMISNLIRWAEKTQSELEAPGLVGRVEGIESELEGIELLLLDAMSNISRLIRRASDSRHGYSRD</sequence>
<dbReference type="EMBL" id="QJNU01000131">
    <property type="protein sequence ID" value="RYP06395.1"/>
    <property type="molecule type" value="Genomic_DNA"/>
</dbReference>
<comment type="caution">
    <text evidence="10">The sequence shown here is derived from an EMBL/GenBank/DDBJ whole genome shotgun (WGS) entry which is preliminary data.</text>
</comment>
<feature type="domain" description="BZIP" evidence="9">
    <location>
        <begin position="122"/>
        <end position="179"/>
    </location>
</feature>
<dbReference type="Proteomes" id="UP000293360">
    <property type="component" value="Unassembled WGS sequence"/>
</dbReference>
<name>A0A4Q4THK6_9PEZI</name>
<feature type="region of interest" description="Disordered" evidence="8">
    <location>
        <begin position="48"/>
        <end position="149"/>
    </location>
</feature>
<dbReference type="GO" id="GO:0045944">
    <property type="term" value="P:positive regulation of transcription by RNA polymerase II"/>
    <property type="evidence" value="ECO:0007669"/>
    <property type="project" value="InterPro"/>
</dbReference>
<dbReference type="STRING" id="155417.A0A4Q4THK6"/>
<accession>A0A4Q4THK6</accession>
<dbReference type="GO" id="GO:0000981">
    <property type="term" value="F:DNA-binding transcription factor activity, RNA polymerase II-specific"/>
    <property type="evidence" value="ECO:0007669"/>
    <property type="project" value="InterPro"/>
</dbReference>
<dbReference type="InterPro" id="IPR046347">
    <property type="entry name" value="bZIP_sf"/>
</dbReference>
<dbReference type="SUPFAM" id="SSF57959">
    <property type="entry name" value="Leucine zipper domain"/>
    <property type="match status" value="1"/>
</dbReference>
<dbReference type="PROSITE" id="PS50217">
    <property type="entry name" value="BZIP"/>
    <property type="match status" value="1"/>
</dbReference>
<organism evidence="10 11">
    <name type="scientific">Monosporascus ibericus</name>
    <dbReference type="NCBI Taxonomy" id="155417"/>
    <lineage>
        <taxon>Eukaryota</taxon>
        <taxon>Fungi</taxon>
        <taxon>Dikarya</taxon>
        <taxon>Ascomycota</taxon>
        <taxon>Pezizomycotina</taxon>
        <taxon>Sordariomycetes</taxon>
        <taxon>Xylariomycetidae</taxon>
        <taxon>Xylariales</taxon>
        <taxon>Xylariales incertae sedis</taxon>
        <taxon>Monosporascus</taxon>
    </lineage>
</organism>
<feature type="compositionally biased region" description="Basic and acidic residues" evidence="8">
    <location>
        <begin position="594"/>
        <end position="603"/>
    </location>
</feature>
<comment type="similarity">
    <text evidence="2">Belongs to the bZIP family.</text>
</comment>
<feature type="compositionally biased region" description="Low complexity" evidence="8">
    <location>
        <begin position="256"/>
        <end position="274"/>
    </location>
</feature>
<feature type="compositionally biased region" description="Low complexity" evidence="8">
    <location>
        <begin position="60"/>
        <end position="72"/>
    </location>
</feature>
<feature type="region of interest" description="Disordered" evidence="8">
    <location>
        <begin position="593"/>
        <end position="625"/>
    </location>
</feature>
<feature type="region of interest" description="Disordered" evidence="8">
    <location>
        <begin position="380"/>
        <end position="411"/>
    </location>
</feature>
<keyword evidence="3" id="KW-0805">Transcription regulation</keyword>
<dbReference type="Pfam" id="PF00170">
    <property type="entry name" value="bZIP_1"/>
    <property type="match status" value="1"/>
</dbReference>
<evidence type="ECO:0000256" key="7">
    <source>
        <dbReference type="ARBA" id="ARBA00023242"/>
    </source>
</evidence>
<evidence type="ECO:0000256" key="8">
    <source>
        <dbReference type="SAM" id="MobiDB-lite"/>
    </source>
</evidence>
<keyword evidence="5" id="KW-0804">Transcription</keyword>
<proteinExistence type="inferred from homology"/>
<evidence type="ECO:0000256" key="5">
    <source>
        <dbReference type="ARBA" id="ARBA00023163"/>
    </source>
</evidence>